<dbReference type="GeneID" id="13541657"/>
<dbReference type="RefSeq" id="XP_003889265.1">
    <property type="nucleotide sequence ID" value="XM_003889216.1"/>
</dbReference>
<evidence type="ECO:0000313" key="1">
    <source>
        <dbReference type="EMBL" id="EHS64048.1"/>
    </source>
</evidence>
<organism evidence="1 2">
    <name type="scientific">Puccinia graminis f. sp. tritici (strain CRL 75-36-700-3 / race SCCL)</name>
    <name type="common">Black stem rust fungus</name>
    <dbReference type="NCBI Taxonomy" id="418459"/>
    <lineage>
        <taxon>Eukaryota</taxon>
        <taxon>Fungi</taxon>
        <taxon>Dikarya</taxon>
        <taxon>Basidiomycota</taxon>
        <taxon>Pucciniomycotina</taxon>
        <taxon>Pucciniomycetes</taxon>
        <taxon>Pucciniales</taxon>
        <taxon>Pucciniaceae</taxon>
        <taxon>Puccinia</taxon>
    </lineage>
</organism>
<gene>
    <name evidence="1" type="ORF">PGTG_22103</name>
</gene>
<name>H6QTA3_PUCGT</name>
<accession>H6QTA3</accession>
<dbReference type="AlphaFoldDB" id="H6QTA3"/>
<dbReference type="Proteomes" id="UP000008783">
    <property type="component" value="Unassembled WGS sequence"/>
</dbReference>
<proteinExistence type="predicted"/>
<dbReference type="InParanoid" id="H6QTA3"/>
<sequence length="294" mass="33143">MAFPQQKSPAPNDQRATSLELLKDSYQALKKFNKAICKKAQGVSLNRSPHANFLSIVQELLGHFKMIIDHQTGNPKDNARLVKDCPRKLPLRNLFSAIRPASPVKSSPILGLMSYIYKAKLEQCQGPFSLVRQACVNDDSEHIGQCWERILAAFGEGIRIFMNRHQIFMNDVQHDPKTSQFQVCVGNVFYPFLAHVVGLQDSMNPQRLSEYVQRSLRDAGEALSMGSPENKELIRDPTIFGPVILSQIIFDHSDFITANTALRLSLRQLGEIGSSRSSQPKDLGKTFKKKWYLS</sequence>
<protein>
    <submittedName>
        <fullName evidence="1">Uncharacterized protein</fullName>
    </submittedName>
</protein>
<reference evidence="2" key="1">
    <citation type="journal article" date="2011" name="Proc. Natl. Acad. Sci. U.S.A.">
        <title>Obligate biotrophy features unraveled by the genomic analysis of rust fungi.</title>
        <authorList>
            <person name="Duplessis S."/>
            <person name="Cuomo C.A."/>
            <person name="Lin Y.-C."/>
            <person name="Aerts A."/>
            <person name="Tisserant E."/>
            <person name="Veneault-Fourrey C."/>
            <person name="Joly D.L."/>
            <person name="Hacquard S."/>
            <person name="Amselem J."/>
            <person name="Cantarel B.L."/>
            <person name="Chiu R."/>
            <person name="Coutinho P.M."/>
            <person name="Feau N."/>
            <person name="Field M."/>
            <person name="Frey P."/>
            <person name="Gelhaye E."/>
            <person name="Goldberg J."/>
            <person name="Grabherr M.G."/>
            <person name="Kodira C.D."/>
            <person name="Kohler A."/>
            <person name="Kuees U."/>
            <person name="Lindquist E.A."/>
            <person name="Lucas S.M."/>
            <person name="Mago R."/>
            <person name="Mauceli E."/>
            <person name="Morin E."/>
            <person name="Murat C."/>
            <person name="Pangilinan J.L."/>
            <person name="Park R."/>
            <person name="Pearson M."/>
            <person name="Quesneville H."/>
            <person name="Rouhier N."/>
            <person name="Sakthikumar S."/>
            <person name="Salamov A.A."/>
            <person name="Schmutz J."/>
            <person name="Selles B."/>
            <person name="Shapiro H."/>
            <person name="Tanguay P."/>
            <person name="Tuskan G.A."/>
            <person name="Henrissat B."/>
            <person name="Van de Peer Y."/>
            <person name="Rouze P."/>
            <person name="Ellis J.G."/>
            <person name="Dodds P.N."/>
            <person name="Schein J.E."/>
            <person name="Zhong S."/>
            <person name="Hamelin R.C."/>
            <person name="Grigoriev I.V."/>
            <person name="Szabo L.J."/>
            <person name="Martin F."/>
        </authorList>
    </citation>
    <scope>NUCLEOTIDE SEQUENCE [LARGE SCALE GENOMIC DNA]</scope>
    <source>
        <strain evidence="2">CRL 75-36-700-3 / race SCCL</strain>
    </source>
</reference>
<evidence type="ECO:0000313" key="2">
    <source>
        <dbReference type="Proteomes" id="UP000008783"/>
    </source>
</evidence>
<dbReference type="VEuPathDB" id="FungiDB:PGTG_22103"/>
<dbReference type="EMBL" id="DS178309">
    <property type="protein sequence ID" value="EHS64048.1"/>
    <property type="molecule type" value="Genomic_DNA"/>
</dbReference>
<keyword evidence="2" id="KW-1185">Reference proteome</keyword>
<dbReference type="OrthoDB" id="2499340at2759"/>
<dbReference type="KEGG" id="pgr:PGTG_22103"/>
<dbReference type="HOGENOM" id="CLU_947100_0_0_1"/>